<feature type="transmembrane region" description="Helical" evidence="1">
    <location>
        <begin position="50"/>
        <end position="69"/>
    </location>
</feature>
<keyword evidence="1" id="KW-1133">Transmembrane helix</keyword>
<evidence type="ECO:0000313" key="2">
    <source>
        <dbReference type="EMBL" id="KUG07092.1"/>
    </source>
</evidence>
<dbReference type="Proteomes" id="UP000054223">
    <property type="component" value="Unassembled WGS sequence"/>
</dbReference>
<sequence length="90" mass="9899">MPEACPVCGQAYEPEPGFYWGAMYFSYGFTVAIFVISGVLLYYLANDPPLWVYISVVGGAALLSTPLVFRYSRALMLYLFGGVESRPPVA</sequence>
<organism evidence="2 3">
    <name type="scientific">Solirubrum puertoriconensis</name>
    <dbReference type="NCBI Taxonomy" id="1751427"/>
    <lineage>
        <taxon>Bacteria</taxon>
        <taxon>Pseudomonadati</taxon>
        <taxon>Bacteroidota</taxon>
        <taxon>Cytophagia</taxon>
        <taxon>Cytophagales</taxon>
    </lineage>
</organism>
<keyword evidence="3" id="KW-1185">Reference proteome</keyword>
<reference evidence="2 3" key="1">
    <citation type="submission" date="2015-11" db="EMBL/GenBank/DDBJ databases">
        <title>Solirubrum puertoriconensis gen. nov. an environmental bacteria isolated in Puerto Rico.</title>
        <authorList>
            <person name="Cuebas-Irizarry M.F."/>
            <person name="Montalvo-Rodriguez R."/>
        </authorList>
    </citation>
    <scope>NUCLEOTIDE SEQUENCE [LARGE SCALE GENOMIC DNA]</scope>
    <source>
        <strain evidence="2 3">MC1A</strain>
    </source>
</reference>
<gene>
    <name evidence="2" type="ORF">ASU33_04090</name>
</gene>
<protein>
    <recommendedName>
        <fullName evidence="4">DUF983 domain-containing protein</fullName>
    </recommendedName>
</protein>
<evidence type="ECO:0008006" key="4">
    <source>
        <dbReference type="Google" id="ProtNLM"/>
    </source>
</evidence>
<dbReference type="EMBL" id="LNAL01000008">
    <property type="protein sequence ID" value="KUG07092.1"/>
    <property type="molecule type" value="Genomic_DNA"/>
</dbReference>
<keyword evidence="1" id="KW-0812">Transmembrane</keyword>
<evidence type="ECO:0000256" key="1">
    <source>
        <dbReference type="SAM" id="Phobius"/>
    </source>
</evidence>
<keyword evidence="1" id="KW-0472">Membrane</keyword>
<accession>A0A9X0HJL9</accession>
<name>A0A9X0HJL9_SOLP1</name>
<proteinExistence type="predicted"/>
<dbReference type="InterPro" id="IPR009325">
    <property type="entry name" value="DUF983"/>
</dbReference>
<comment type="caution">
    <text evidence="2">The sequence shown here is derived from an EMBL/GenBank/DDBJ whole genome shotgun (WGS) entry which is preliminary data.</text>
</comment>
<evidence type="ECO:0000313" key="3">
    <source>
        <dbReference type="Proteomes" id="UP000054223"/>
    </source>
</evidence>
<dbReference type="Pfam" id="PF06170">
    <property type="entry name" value="DUF983"/>
    <property type="match status" value="1"/>
</dbReference>
<feature type="transmembrane region" description="Helical" evidence="1">
    <location>
        <begin position="24"/>
        <end position="44"/>
    </location>
</feature>
<dbReference type="AlphaFoldDB" id="A0A9X0HJL9"/>
<dbReference type="OrthoDB" id="9790326at2"/>